<dbReference type="RefSeq" id="WP_209268623.1">
    <property type="nucleotide sequence ID" value="NZ_JAFFZN010000044.1"/>
</dbReference>
<feature type="compositionally biased region" description="Polar residues" evidence="2">
    <location>
        <begin position="1"/>
        <end position="10"/>
    </location>
</feature>
<feature type="region of interest" description="Disordered" evidence="2">
    <location>
        <begin position="728"/>
        <end position="778"/>
    </location>
</feature>
<feature type="region of interest" description="Disordered" evidence="2">
    <location>
        <begin position="1"/>
        <end position="21"/>
    </location>
</feature>
<keyword evidence="4" id="KW-0547">Nucleotide-binding</keyword>
<feature type="compositionally biased region" description="Low complexity" evidence="2">
    <location>
        <begin position="304"/>
        <end position="314"/>
    </location>
</feature>
<dbReference type="Gene3D" id="1.25.40.10">
    <property type="entry name" value="Tetratricopeptide repeat domain"/>
    <property type="match status" value="2"/>
</dbReference>
<dbReference type="InterPro" id="IPR019734">
    <property type="entry name" value="TPR_rpt"/>
</dbReference>
<proteinExistence type="predicted"/>
<sequence>MTDQAVQPTTAGPGPHPFTGRDRELRALREDIERAGLHTLSGHPPQQSRVLLIAGAPGSGRTALAEEFVRRIADRYPGGVLRARLTEPGGTPVTTERAARDLLAALARSSTPRPRESGETGRTRPGTPLPGADEDTVAEAFRTALARRGRTVLLLDDVAHSDQLLDLAPESRDCLVVAVSSGPLTEVPDVRPCTLGGLDRATAVALLARHAGSSPRITVDPRSAELLAEQCGDLPAALTLMGGWLGARPKVSVHDAVKMLAGTESEPAESSTAQPQGQPQPSAPPPPPPSPFSGWEGEEATEQAGSAGRRSAASPAPPAPVARAFRLVHDSLSRPHARLLRLLTLAPAGFVDPQLASALGGCSVSTAHAALEEYVRLGLLRPLEGERYQVPGCLHPLLRAQLVVHERPGEALLARARMLERLIRRVQASWAVCEPSGSEARGQLAEMPRALRFLHPLEARGWLEERRGVLLAAARAAVSEGEGQLDTLARRLVSALARAFDAHCEPEDAEAELYRLHELVLRVAERNRTHRERAAALLNLAALDARTGRLEQALVRYRTALDAARQADDERAAGRALESLGGCYAELGDWDRAADWYGRALALRLTRQERADREATARLHGRIGAVHTQAERWEEALRAWRASAAAFRRLPDPGAQARALAEAARVQEYAGRPQDALRTVGQALEVSRGAGDARLEAALELRAADASAGAGHLRAAQRHRAAATRLLGPAARAGEADPRAEADLWAGARPVGADAERDGAERDRAEAGPGRAGAQQRA</sequence>
<evidence type="ECO:0000256" key="1">
    <source>
        <dbReference type="PROSITE-ProRule" id="PRU00339"/>
    </source>
</evidence>
<gene>
    <name evidence="4" type="ORF">JW592_31110</name>
</gene>
<dbReference type="Pfam" id="PF13191">
    <property type="entry name" value="AAA_16"/>
    <property type="match status" value="1"/>
</dbReference>
<organism evidence="4 5">
    <name type="scientific">Streptomyces spirodelae</name>
    <dbReference type="NCBI Taxonomy" id="2812904"/>
    <lineage>
        <taxon>Bacteria</taxon>
        <taxon>Bacillati</taxon>
        <taxon>Actinomycetota</taxon>
        <taxon>Actinomycetes</taxon>
        <taxon>Kitasatosporales</taxon>
        <taxon>Streptomycetaceae</taxon>
        <taxon>Streptomyces</taxon>
    </lineage>
</organism>
<dbReference type="Pfam" id="PF13424">
    <property type="entry name" value="TPR_12"/>
    <property type="match status" value="2"/>
</dbReference>
<dbReference type="InterPro" id="IPR011990">
    <property type="entry name" value="TPR-like_helical_dom_sf"/>
</dbReference>
<comment type="caution">
    <text evidence="4">The sequence shown here is derived from an EMBL/GenBank/DDBJ whole genome shotgun (WGS) entry which is preliminary data.</text>
</comment>
<reference evidence="4 5" key="1">
    <citation type="submission" date="2021-02" db="EMBL/GenBank/DDBJ databases">
        <title>Streptomyces spirodelae sp. nov., isolated from duckweed.</title>
        <authorList>
            <person name="Saimee Y."/>
            <person name="Duangmal K."/>
        </authorList>
    </citation>
    <scope>NUCLEOTIDE SEQUENCE [LARGE SCALE GENOMIC DNA]</scope>
    <source>
        <strain evidence="4 5">DW4-2</strain>
    </source>
</reference>
<evidence type="ECO:0000256" key="2">
    <source>
        <dbReference type="SAM" id="MobiDB-lite"/>
    </source>
</evidence>
<keyword evidence="4" id="KW-0067">ATP-binding</keyword>
<feature type="region of interest" description="Disordered" evidence="2">
    <location>
        <begin position="262"/>
        <end position="318"/>
    </location>
</feature>
<feature type="repeat" description="TPR" evidence="1">
    <location>
        <begin position="574"/>
        <end position="607"/>
    </location>
</feature>
<dbReference type="InterPro" id="IPR003593">
    <property type="entry name" value="AAA+_ATPase"/>
</dbReference>
<protein>
    <submittedName>
        <fullName evidence="4">ATP-binding protein</fullName>
    </submittedName>
</protein>
<dbReference type="GO" id="GO:0005524">
    <property type="term" value="F:ATP binding"/>
    <property type="evidence" value="ECO:0007669"/>
    <property type="project" value="UniProtKB-KW"/>
</dbReference>
<feature type="domain" description="AAA+ ATPase" evidence="3">
    <location>
        <begin position="47"/>
        <end position="218"/>
    </location>
</feature>
<dbReference type="SUPFAM" id="SSF48452">
    <property type="entry name" value="TPR-like"/>
    <property type="match status" value="1"/>
</dbReference>
<evidence type="ECO:0000313" key="5">
    <source>
        <dbReference type="Proteomes" id="UP001518976"/>
    </source>
</evidence>
<dbReference type="Proteomes" id="UP001518976">
    <property type="component" value="Unassembled WGS sequence"/>
</dbReference>
<dbReference type="SMART" id="SM00028">
    <property type="entry name" value="TPR"/>
    <property type="match status" value="4"/>
</dbReference>
<feature type="compositionally biased region" description="Low complexity" evidence="2">
    <location>
        <begin position="270"/>
        <end position="280"/>
    </location>
</feature>
<accession>A0ABS3X3A9</accession>
<keyword evidence="1" id="KW-0802">TPR repeat</keyword>
<dbReference type="InterPro" id="IPR027417">
    <property type="entry name" value="P-loop_NTPase"/>
</dbReference>
<dbReference type="PROSITE" id="PS50005">
    <property type="entry name" value="TPR"/>
    <property type="match status" value="1"/>
</dbReference>
<dbReference type="SUPFAM" id="SSF52540">
    <property type="entry name" value="P-loop containing nucleoside triphosphate hydrolases"/>
    <property type="match status" value="1"/>
</dbReference>
<evidence type="ECO:0000259" key="3">
    <source>
        <dbReference type="SMART" id="SM00382"/>
    </source>
</evidence>
<dbReference type="InterPro" id="IPR041664">
    <property type="entry name" value="AAA_16"/>
</dbReference>
<dbReference type="PANTHER" id="PTHR10098">
    <property type="entry name" value="RAPSYN-RELATED"/>
    <property type="match status" value="1"/>
</dbReference>
<evidence type="ECO:0000313" key="4">
    <source>
        <dbReference type="EMBL" id="MBO8189866.1"/>
    </source>
</evidence>
<dbReference type="PANTHER" id="PTHR10098:SF108">
    <property type="entry name" value="TETRATRICOPEPTIDE REPEAT PROTEIN 28"/>
    <property type="match status" value="1"/>
</dbReference>
<name>A0ABS3X3A9_9ACTN</name>
<feature type="compositionally biased region" description="Basic and acidic residues" evidence="2">
    <location>
        <begin position="754"/>
        <end position="766"/>
    </location>
</feature>
<dbReference type="Gene3D" id="3.40.50.300">
    <property type="entry name" value="P-loop containing nucleotide triphosphate hydrolases"/>
    <property type="match status" value="1"/>
</dbReference>
<keyword evidence="5" id="KW-1185">Reference proteome</keyword>
<feature type="region of interest" description="Disordered" evidence="2">
    <location>
        <begin position="106"/>
        <end position="134"/>
    </location>
</feature>
<dbReference type="EMBL" id="JAFFZN010000044">
    <property type="protein sequence ID" value="MBO8189866.1"/>
    <property type="molecule type" value="Genomic_DNA"/>
</dbReference>
<feature type="compositionally biased region" description="Pro residues" evidence="2">
    <location>
        <begin position="281"/>
        <end position="291"/>
    </location>
</feature>
<feature type="compositionally biased region" description="Low complexity" evidence="2">
    <location>
        <begin position="767"/>
        <end position="778"/>
    </location>
</feature>
<feature type="compositionally biased region" description="Basic and acidic residues" evidence="2">
    <location>
        <begin position="113"/>
        <end position="122"/>
    </location>
</feature>
<dbReference type="SMART" id="SM00382">
    <property type="entry name" value="AAA"/>
    <property type="match status" value="1"/>
</dbReference>